<dbReference type="Proteomes" id="UP000681967">
    <property type="component" value="Unassembled WGS sequence"/>
</dbReference>
<gene>
    <name evidence="2" type="ORF">BYL167_LOCUS40764</name>
    <name evidence="3" type="ORF">SMN809_LOCUS48282</name>
</gene>
<evidence type="ECO:0000313" key="3">
    <source>
        <dbReference type="EMBL" id="CAF4826660.1"/>
    </source>
</evidence>
<feature type="non-terminal residue" evidence="2">
    <location>
        <position position="81"/>
    </location>
</feature>
<organism evidence="2 4">
    <name type="scientific">Rotaria magnacalcarata</name>
    <dbReference type="NCBI Taxonomy" id="392030"/>
    <lineage>
        <taxon>Eukaryota</taxon>
        <taxon>Metazoa</taxon>
        <taxon>Spiralia</taxon>
        <taxon>Gnathifera</taxon>
        <taxon>Rotifera</taxon>
        <taxon>Eurotatoria</taxon>
        <taxon>Bdelloidea</taxon>
        <taxon>Philodinida</taxon>
        <taxon>Philodinidae</taxon>
        <taxon>Rotaria</taxon>
    </lineage>
</organism>
<accession>A0A8S2Z760</accession>
<proteinExistence type="predicted"/>
<evidence type="ECO:0000313" key="2">
    <source>
        <dbReference type="EMBL" id="CAF4616188.1"/>
    </source>
</evidence>
<protein>
    <submittedName>
        <fullName evidence="2">Uncharacterized protein</fullName>
    </submittedName>
</protein>
<sequence>ASTASATTTLLIDDSSGYDSSENQNNQIARETTATTIPVASIISTVPESCFEPETYRNLYSLNSNQQKQLSLSDPAINQTT</sequence>
<evidence type="ECO:0000313" key="4">
    <source>
        <dbReference type="Proteomes" id="UP000681967"/>
    </source>
</evidence>
<evidence type="ECO:0000256" key="1">
    <source>
        <dbReference type="SAM" id="MobiDB-lite"/>
    </source>
</evidence>
<reference evidence="2" key="1">
    <citation type="submission" date="2021-02" db="EMBL/GenBank/DDBJ databases">
        <authorList>
            <person name="Nowell W R."/>
        </authorList>
    </citation>
    <scope>NUCLEOTIDE SEQUENCE</scope>
</reference>
<comment type="caution">
    <text evidence="2">The sequence shown here is derived from an EMBL/GenBank/DDBJ whole genome shotgun (WGS) entry which is preliminary data.</text>
</comment>
<dbReference type="Proteomes" id="UP000676336">
    <property type="component" value="Unassembled WGS sequence"/>
</dbReference>
<dbReference type="EMBL" id="CAJOBI010154758">
    <property type="protein sequence ID" value="CAF4826660.1"/>
    <property type="molecule type" value="Genomic_DNA"/>
</dbReference>
<feature type="region of interest" description="Disordered" evidence="1">
    <location>
        <begin position="1"/>
        <end position="32"/>
    </location>
</feature>
<feature type="non-terminal residue" evidence="2">
    <location>
        <position position="1"/>
    </location>
</feature>
<name>A0A8S2Z760_9BILA</name>
<feature type="compositionally biased region" description="Polar residues" evidence="1">
    <location>
        <begin position="17"/>
        <end position="32"/>
    </location>
</feature>
<dbReference type="AlphaFoldDB" id="A0A8S2Z760"/>
<dbReference type="EMBL" id="CAJOBH010101653">
    <property type="protein sequence ID" value="CAF4616188.1"/>
    <property type="molecule type" value="Genomic_DNA"/>
</dbReference>